<evidence type="ECO:0000256" key="5">
    <source>
        <dbReference type="ARBA" id="ARBA00022989"/>
    </source>
</evidence>
<name>A0A8B6X8W1_9BURK</name>
<dbReference type="OrthoDB" id="8138334at2"/>
<evidence type="ECO:0000256" key="2">
    <source>
        <dbReference type="ARBA" id="ARBA00022448"/>
    </source>
</evidence>
<feature type="transmembrane region" description="Helical" evidence="7">
    <location>
        <begin position="121"/>
        <end position="142"/>
    </location>
</feature>
<keyword evidence="4 7" id="KW-0812">Transmembrane</keyword>
<dbReference type="RefSeq" id="WP_034412743.1">
    <property type="nucleotide sequence ID" value="NZ_KI519500.1"/>
</dbReference>
<dbReference type="FunFam" id="1.10.3720.10:FF:000003">
    <property type="entry name" value="Aliphatic sulfonate ABC transporter permease"/>
    <property type="match status" value="1"/>
</dbReference>
<evidence type="ECO:0000256" key="4">
    <source>
        <dbReference type="ARBA" id="ARBA00022692"/>
    </source>
</evidence>
<dbReference type="Proteomes" id="UP000675920">
    <property type="component" value="Unplaced"/>
</dbReference>
<keyword evidence="9" id="KW-1185">Reference proteome</keyword>
<feature type="transmembrane region" description="Helical" evidence="7">
    <location>
        <begin position="201"/>
        <end position="225"/>
    </location>
</feature>
<dbReference type="Pfam" id="PF00528">
    <property type="entry name" value="BPD_transp_1"/>
    <property type="match status" value="1"/>
</dbReference>
<dbReference type="GO" id="GO:0042918">
    <property type="term" value="P:alkanesulfonate transmembrane transport"/>
    <property type="evidence" value="ECO:0007669"/>
    <property type="project" value="UniProtKB-ARBA"/>
</dbReference>
<evidence type="ECO:0000256" key="6">
    <source>
        <dbReference type="ARBA" id="ARBA00023136"/>
    </source>
</evidence>
<dbReference type="Gene3D" id="1.10.3720.10">
    <property type="entry name" value="MetI-like"/>
    <property type="match status" value="1"/>
</dbReference>
<evidence type="ECO:0000256" key="1">
    <source>
        <dbReference type="ARBA" id="ARBA00004651"/>
    </source>
</evidence>
<keyword evidence="2 7" id="KW-0813">Transport</keyword>
<dbReference type="GO" id="GO:0005886">
    <property type="term" value="C:plasma membrane"/>
    <property type="evidence" value="ECO:0007669"/>
    <property type="project" value="UniProtKB-SubCell"/>
</dbReference>
<keyword evidence="5 7" id="KW-1133">Transmembrane helix</keyword>
<dbReference type="PANTHER" id="PTHR30151:SF38">
    <property type="entry name" value="ALIPHATIC SULFONATES TRANSPORT PERMEASE PROTEIN SSUC-RELATED"/>
    <property type="match status" value="1"/>
</dbReference>
<feature type="transmembrane region" description="Helical" evidence="7">
    <location>
        <begin position="245"/>
        <end position="263"/>
    </location>
</feature>
<feature type="transmembrane region" description="Helical" evidence="7">
    <location>
        <begin position="148"/>
        <end position="168"/>
    </location>
</feature>
<keyword evidence="3" id="KW-1003">Cell membrane</keyword>
<reference evidence="10" key="1">
    <citation type="journal article" date="2022" name="Hum. Mutat.">
        <title>The human ATP-binding cassette (ABC) transporter superfamily.</title>
        <authorList>
            <person name="Dean M."/>
            <person name="Moitra K."/>
            <person name="Allikmets R."/>
        </authorList>
    </citation>
    <scope>NUCLEOTIDE SEQUENCE</scope>
</reference>
<evidence type="ECO:0000313" key="9">
    <source>
        <dbReference type="Proteomes" id="UP000675920"/>
    </source>
</evidence>
<dbReference type="PROSITE" id="PS50928">
    <property type="entry name" value="ABC_TM1"/>
    <property type="match status" value="1"/>
</dbReference>
<accession>A0A8B6X8W1</accession>
<evidence type="ECO:0000259" key="8">
    <source>
        <dbReference type="PROSITE" id="PS50928"/>
    </source>
</evidence>
<dbReference type="InterPro" id="IPR035906">
    <property type="entry name" value="MetI-like_sf"/>
</dbReference>
<feature type="domain" description="ABC transmembrane type-1" evidence="8">
    <location>
        <begin position="83"/>
        <end position="267"/>
    </location>
</feature>
<dbReference type="CDD" id="cd06261">
    <property type="entry name" value="TM_PBP2"/>
    <property type="match status" value="1"/>
</dbReference>
<feature type="transmembrane region" description="Helical" evidence="7">
    <location>
        <begin position="87"/>
        <end position="109"/>
    </location>
</feature>
<evidence type="ECO:0000313" key="10">
    <source>
        <dbReference type="RefSeq" id="WP_034412743.1"/>
    </source>
</evidence>
<organism evidence="9 10">
    <name type="scientific">Derxia gummosa DSM 723</name>
    <dbReference type="NCBI Taxonomy" id="1121388"/>
    <lineage>
        <taxon>Bacteria</taxon>
        <taxon>Pseudomonadati</taxon>
        <taxon>Pseudomonadota</taxon>
        <taxon>Betaproteobacteria</taxon>
        <taxon>Burkholderiales</taxon>
        <taxon>Alcaligenaceae</taxon>
        <taxon>Derxia</taxon>
    </lineage>
</organism>
<comment type="similarity">
    <text evidence="7">Belongs to the binding-protein-dependent transport system permease family.</text>
</comment>
<evidence type="ECO:0000256" key="3">
    <source>
        <dbReference type="ARBA" id="ARBA00022475"/>
    </source>
</evidence>
<dbReference type="PANTHER" id="PTHR30151">
    <property type="entry name" value="ALKANE SULFONATE ABC TRANSPORTER-RELATED, MEMBRANE SUBUNIT"/>
    <property type="match status" value="1"/>
</dbReference>
<evidence type="ECO:0000256" key="7">
    <source>
        <dbReference type="RuleBase" id="RU363032"/>
    </source>
</evidence>
<dbReference type="InterPro" id="IPR000515">
    <property type="entry name" value="MetI-like"/>
</dbReference>
<protein>
    <submittedName>
        <fullName evidence="10">ABC transporter permease</fullName>
    </submittedName>
</protein>
<comment type="subcellular location">
    <subcellularLocation>
        <location evidence="1 7">Cell membrane</location>
        <topology evidence="1 7">Multi-pass membrane protein</topology>
    </subcellularLocation>
</comment>
<dbReference type="AlphaFoldDB" id="A0A8B6X8W1"/>
<sequence>MVRAGAGLGRRTRDLARGLVVPLALLALWEGCARAGFFSPVVLPAASAVALKWWQSLLPAAPFDPAEQGYVAWMFSGEMLHDAVASLYRVVVGFVVGAGLALPLGLLMGASRRVYGLFNPLVQVLRPIPPIAYIPLSILWFGLGNPPAIFLIAIGAFFPVLMNTITGVRHVDGIYLRAARNLGAGQWTMFTRVMLPAATPYILAGVRIGIGTAFIVVIVSEMIAVNDGLGFRILEAREFMWSDKIIAGMFTIGLLGLAIDTAVSRLNNHLLRWHRGLDH</sequence>
<reference evidence="10" key="2">
    <citation type="submission" date="2025-08" db="UniProtKB">
        <authorList>
            <consortium name="RefSeq"/>
        </authorList>
    </citation>
    <scope>IDENTIFICATION</scope>
</reference>
<dbReference type="SUPFAM" id="SSF161098">
    <property type="entry name" value="MetI-like"/>
    <property type="match status" value="1"/>
</dbReference>
<keyword evidence="6 7" id="KW-0472">Membrane</keyword>
<proteinExistence type="inferred from homology"/>